<feature type="compositionally biased region" description="Basic and acidic residues" evidence="1">
    <location>
        <begin position="35"/>
        <end position="45"/>
    </location>
</feature>
<dbReference type="RefSeq" id="WP_076428630.1">
    <property type="nucleotide sequence ID" value="NZ_FTNO01000001.1"/>
</dbReference>
<protein>
    <recommendedName>
        <fullName evidence="4">DUF1917 domain-containing protein</fullName>
    </recommendedName>
</protein>
<reference evidence="3" key="1">
    <citation type="submission" date="2017-01" db="EMBL/GenBank/DDBJ databases">
        <authorList>
            <person name="Varghese N."/>
            <person name="Submissions S."/>
        </authorList>
    </citation>
    <scope>NUCLEOTIDE SEQUENCE [LARGE SCALE GENOMIC DNA]</scope>
    <source>
        <strain evidence="3">CGMCC 1.7737</strain>
    </source>
</reference>
<dbReference type="Pfam" id="PF08939">
    <property type="entry name" value="Bles03"/>
    <property type="match status" value="1"/>
</dbReference>
<evidence type="ECO:0000256" key="1">
    <source>
        <dbReference type="SAM" id="MobiDB-lite"/>
    </source>
</evidence>
<feature type="region of interest" description="Disordered" evidence="1">
    <location>
        <begin position="1"/>
        <end position="50"/>
    </location>
</feature>
<dbReference type="Gene3D" id="3.30.760.10">
    <property type="entry name" value="RNA Cap, Translation Initiation Factor Eif4e"/>
    <property type="match status" value="1"/>
</dbReference>
<evidence type="ECO:0000313" key="2">
    <source>
        <dbReference type="EMBL" id="SIQ99869.1"/>
    </source>
</evidence>
<evidence type="ECO:0008006" key="4">
    <source>
        <dbReference type="Google" id="ProtNLM"/>
    </source>
</evidence>
<dbReference type="OrthoDB" id="318166at2157"/>
<organism evidence="2 3">
    <name type="scientific">Haladaptatus litoreus</name>
    <dbReference type="NCBI Taxonomy" id="553468"/>
    <lineage>
        <taxon>Archaea</taxon>
        <taxon>Methanobacteriati</taxon>
        <taxon>Methanobacteriota</taxon>
        <taxon>Stenosarchaea group</taxon>
        <taxon>Halobacteria</taxon>
        <taxon>Halobacteriales</taxon>
        <taxon>Haladaptataceae</taxon>
        <taxon>Haladaptatus</taxon>
    </lineage>
</organism>
<evidence type="ECO:0000313" key="3">
    <source>
        <dbReference type="Proteomes" id="UP000186914"/>
    </source>
</evidence>
<gene>
    <name evidence="2" type="ORF">SAMN05421858_1075</name>
</gene>
<name>A0A1N6XC90_9EURY</name>
<proteinExistence type="predicted"/>
<dbReference type="InterPro" id="IPR023398">
    <property type="entry name" value="TIF_eIF4e-like"/>
</dbReference>
<dbReference type="InterPro" id="IPR015034">
    <property type="entry name" value="Bles03"/>
</dbReference>
<accession>A0A1N6XC90</accession>
<dbReference type="Proteomes" id="UP000186914">
    <property type="component" value="Unassembled WGS sequence"/>
</dbReference>
<dbReference type="SUPFAM" id="SSF55418">
    <property type="entry name" value="eIF4e-like"/>
    <property type="match status" value="1"/>
</dbReference>
<dbReference type="EMBL" id="FTNO01000001">
    <property type="protein sequence ID" value="SIQ99869.1"/>
    <property type="molecule type" value="Genomic_DNA"/>
</dbReference>
<sequence length="182" mass="21037">MSTQKSPTEITEEGTYWLRSRDVSDSPRIGGDGYFTEHDVTRPEDVTADDLPPVDEDAVREIDREALEQEKTIGKWQLTGSAETIEELWPEILDDASEGVIWAVKAMTTFGYEELPYDDYMIVVYTPNYFAKHDVDRVREHLRNEYDVEHELFYKPDIYTAKGVVAETAEEWGLSMPARYRS</sequence>
<dbReference type="AlphaFoldDB" id="A0A1N6XC90"/>
<keyword evidence="3" id="KW-1185">Reference proteome</keyword>